<feature type="domain" description="DNA polymerase III beta sliding clamp central" evidence="11">
    <location>
        <begin position="128"/>
        <end position="242"/>
    </location>
</feature>
<evidence type="ECO:0000256" key="5">
    <source>
        <dbReference type="ARBA" id="ARBA00022695"/>
    </source>
</evidence>
<dbReference type="SUPFAM" id="SSF55979">
    <property type="entry name" value="DNA clamp"/>
    <property type="match status" value="3"/>
</dbReference>
<protein>
    <recommendedName>
        <fullName evidence="9">Beta sliding clamp</fullName>
    </recommendedName>
</protein>
<dbReference type="GO" id="GO:0008408">
    <property type="term" value="F:3'-5' exonuclease activity"/>
    <property type="evidence" value="ECO:0007669"/>
    <property type="project" value="InterPro"/>
</dbReference>
<evidence type="ECO:0000256" key="8">
    <source>
        <dbReference type="ARBA" id="ARBA00023125"/>
    </source>
</evidence>
<dbReference type="PIRSF" id="PIRSF000804">
    <property type="entry name" value="DNA_pol_III_b"/>
    <property type="match status" value="1"/>
</dbReference>
<evidence type="ECO:0000259" key="12">
    <source>
        <dbReference type="Pfam" id="PF02768"/>
    </source>
</evidence>
<keyword evidence="6 9" id="KW-0235">DNA replication</keyword>
<keyword evidence="8" id="KW-0238">DNA-binding</keyword>
<evidence type="ECO:0000256" key="3">
    <source>
        <dbReference type="ARBA" id="ARBA00022490"/>
    </source>
</evidence>
<evidence type="ECO:0000313" key="14">
    <source>
        <dbReference type="Proteomes" id="UP000230638"/>
    </source>
</evidence>
<dbReference type="NCBIfam" id="TIGR00663">
    <property type="entry name" value="dnan"/>
    <property type="match status" value="1"/>
</dbReference>
<evidence type="ECO:0000256" key="1">
    <source>
        <dbReference type="ARBA" id="ARBA00004496"/>
    </source>
</evidence>
<keyword evidence="4 9" id="KW-0808">Transferase</keyword>
<dbReference type="GO" id="GO:0009360">
    <property type="term" value="C:DNA polymerase III complex"/>
    <property type="evidence" value="ECO:0007669"/>
    <property type="project" value="InterPro"/>
</dbReference>
<comment type="subunit">
    <text evidence="9">Forms a ring-shaped head-to-tail homodimer around DNA.</text>
</comment>
<comment type="subcellular location">
    <subcellularLocation>
        <location evidence="1 9">Cytoplasm</location>
    </subcellularLocation>
</comment>
<dbReference type="AlphaFoldDB" id="A0A2H0CUB6"/>
<feature type="domain" description="DNA polymerase III beta sliding clamp N-terminal" evidence="10">
    <location>
        <begin position="1"/>
        <end position="119"/>
    </location>
</feature>
<evidence type="ECO:0000256" key="9">
    <source>
        <dbReference type="PIRNR" id="PIRNR000804"/>
    </source>
</evidence>
<feature type="domain" description="DNA polymerase III beta sliding clamp C-terminal" evidence="12">
    <location>
        <begin position="244"/>
        <end position="364"/>
    </location>
</feature>
<dbReference type="InterPro" id="IPR022634">
    <property type="entry name" value="DNA_polIII_beta_N"/>
</dbReference>
<dbReference type="PANTHER" id="PTHR30478">
    <property type="entry name" value="DNA POLYMERASE III SUBUNIT BETA"/>
    <property type="match status" value="1"/>
</dbReference>
<comment type="function">
    <text evidence="9">Confers DNA tethering and processivity to DNA polymerases and other proteins. Acts as a clamp, forming a ring around DNA (a reaction catalyzed by the clamp-loading complex) which diffuses in an ATP-independent manner freely and bidirectionally along dsDNA. Initially characterized for its ability to contact the catalytic subunit of DNA polymerase III (Pol III), a complex, multichain enzyme responsible for most of the replicative synthesis in bacteria; Pol III exhibits 3'-5' exonuclease proofreading activity. The beta chain is required for initiation of replication as well as for processivity of DNA replication.</text>
</comment>
<dbReference type="Gene3D" id="3.70.10.10">
    <property type="match status" value="1"/>
</dbReference>
<evidence type="ECO:0000256" key="4">
    <source>
        <dbReference type="ARBA" id="ARBA00022679"/>
    </source>
</evidence>
<dbReference type="GO" id="GO:0005737">
    <property type="term" value="C:cytoplasm"/>
    <property type="evidence" value="ECO:0007669"/>
    <property type="project" value="UniProtKB-SubCell"/>
</dbReference>
<evidence type="ECO:0000313" key="13">
    <source>
        <dbReference type="EMBL" id="PIP73456.1"/>
    </source>
</evidence>
<keyword evidence="3 9" id="KW-0963">Cytoplasm</keyword>
<dbReference type="GO" id="GO:0006271">
    <property type="term" value="P:DNA strand elongation involved in DNA replication"/>
    <property type="evidence" value="ECO:0007669"/>
    <property type="project" value="TreeGrafter"/>
</dbReference>
<evidence type="ECO:0000256" key="2">
    <source>
        <dbReference type="ARBA" id="ARBA00010752"/>
    </source>
</evidence>
<dbReference type="Pfam" id="PF02767">
    <property type="entry name" value="DNA_pol3_beta_2"/>
    <property type="match status" value="1"/>
</dbReference>
<dbReference type="Gene3D" id="3.10.150.10">
    <property type="entry name" value="DNA Polymerase III, subunit A, domain 2"/>
    <property type="match status" value="1"/>
</dbReference>
<dbReference type="InterPro" id="IPR001001">
    <property type="entry name" value="DNA_polIII_beta"/>
</dbReference>
<dbReference type="CDD" id="cd00140">
    <property type="entry name" value="beta_clamp"/>
    <property type="match status" value="1"/>
</dbReference>
<name>A0A2H0CUB6_9BACT</name>
<evidence type="ECO:0000259" key="10">
    <source>
        <dbReference type="Pfam" id="PF00712"/>
    </source>
</evidence>
<dbReference type="InterPro" id="IPR046938">
    <property type="entry name" value="DNA_clamp_sf"/>
</dbReference>
<dbReference type="InterPro" id="IPR022637">
    <property type="entry name" value="DNA_polIII_beta_cen"/>
</dbReference>
<comment type="caution">
    <text evidence="13">The sequence shown here is derived from an EMBL/GenBank/DDBJ whole genome shotgun (WGS) entry which is preliminary data.</text>
</comment>
<dbReference type="GO" id="GO:0003677">
    <property type="term" value="F:DNA binding"/>
    <property type="evidence" value="ECO:0007669"/>
    <property type="project" value="UniProtKB-UniRule"/>
</dbReference>
<dbReference type="Proteomes" id="UP000230638">
    <property type="component" value="Unassembled WGS sequence"/>
</dbReference>
<proteinExistence type="inferred from homology"/>
<dbReference type="EMBL" id="PCTL01000020">
    <property type="protein sequence ID" value="PIP73456.1"/>
    <property type="molecule type" value="Genomic_DNA"/>
</dbReference>
<dbReference type="PANTHER" id="PTHR30478:SF0">
    <property type="entry name" value="BETA SLIDING CLAMP"/>
    <property type="match status" value="1"/>
</dbReference>
<sequence length="366" mass="40572">MKIECVKEKLKNAVVLADRVTGKNVSLPALKSLVLIAKEKSIVIKATNLEVGVEYEIPARVHREGVTAVPGAVFSSVMSTLYNDEVVTLEVVKDNLFISTKHNSVVVKTESYEDFPLIPRVQGKNKLTIPADKLTDSIKSVWYAASVSDIKPEIASVFIYPDNDDLVLVSTDSFRLAEKKILNIKPGRFDGILIPSKNISDIMRILDGQSGDIQMTFNENQISFSGTGIYITSRLVEGIFPDYRQIVPKEHTTEVAVLEKDFLNALKSSTVFADTFNQITLSVDIAQKTFQVASKNTNIGETATLLPAAINGEDIIMNFNYKYIIESFQSFNSDSVIIRFNGTNKPIVISGLSDKSFLYLVMPMNR</sequence>
<comment type="similarity">
    <text evidence="2 9">Belongs to the beta sliding clamp family.</text>
</comment>
<accession>A0A2H0CUB6</accession>
<dbReference type="SMART" id="SM00480">
    <property type="entry name" value="POL3Bc"/>
    <property type="match status" value="1"/>
</dbReference>
<keyword evidence="7 9" id="KW-0239">DNA-directed DNA polymerase</keyword>
<organism evidence="13 14">
    <name type="scientific">Candidatus Lloydbacteria bacterium CG22_combo_CG10-13_8_21_14_all_47_15</name>
    <dbReference type="NCBI Taxonomy" id="1974635"/>
    <lineage>
        <taxon>Bacteria</taxon>
        <taxon>Candidatus Lloydiibacteriota</taxon>
    </lineage>
</organism>
<evidence type="ECO:0000256" key="6">
    <source>
        <dbReference type="ARBA" id="ARBA00022705"/>
    </source>
</evidence>
<dbReference type="Pfam" id="PF02768">
    <property type="entry name" value="DNA_pol3_beta_3"/>
    <property type="match status" value="1"/>
</dbReference>
<dbReference type="Pfam" id="PF00712">
    <property type="entry name" value="DNA_pol3_beta"/>
    <property type="match status" value="1"/>
</dbReference>
<gene>
    <name evidence="13" type="primary">dnaN</name>
    <name evidence="13" type="ORF">COW88_01880</name>
</gene>
<dbReference type="GO" id="GO:0003887">
    <property type="term" value="F:DNA-directed DNA polymerase activity"/>
    <property type="evidence" value="ECO:0007669"/>
    <property type="project" value="UniProtKB-UniRule"/>
</dbReference>
<reference evidence="13 14" key="1">
    <citation type="submission" date="2017-09" db="EMBL/GenBank/DDBJ databases">
        <title>Depth-based differentiation of microbial function through sediment-hosted aquifers and enrichment of novel symbionts in the deep terrestrial subsurface.</title>
        <authorList>
            <person name="Probst A.J."/>
            <person name="Ladd B."/>
            <person name="Jarett J.K."/>
            <person name="Geller-Mcgrath D.E."/>
            <person name="Sieber C.M."/>
            <person name="Emerson J.B."/>
            <person name="Anantharaman K."/>
            <person name="Thomas B.C."/>
            <person name="Malmstrom R."/>
            <person name="Stieglmeier M."/>
            <person name="Klingl A."/>
            <person name="Woyke T."/>
            <person name="Ryan C.M."/>
            <person name="Banfield J.F."/>
        </authorList>
    </citation>
    <scope>NUCLEOTIDE SEQUENCE [LARGE SCALE GENOMIC DNA]</scope>
    <source>
        <strain evidence="13">CG22_combo_CG10-13_8_21_14_all_47_15</strain>
    </source>
</reference>
<evidence type="ECO:0000259" key="11">
    <source>
        <dbReference type="Pfam" id="PF02767"/>
    </source>
</evidence>
<dbReference type="InterPro" id="IPR022635">
    <property type="entry name" value="DNA_polIII_beta_C"/>
</dbReference>
<evidence type="ECO:0000256" key="7">
    <source>
        <dbReference type="ARBA" id="ARBA00022932"/>
    </source>
</evidence>
<keyword evidence="5 9" id="KW-0548">Nucleotidyltransferase</keyword>